<sequence>MDVKHQRPRRDDTGPAAPGPGWMDAAMSVSFVVLLVGAMARFLIRHPGASDTPVVVTLTALVALAYVVRPGVGDAPVSHWTRLWLAGFTCAWIVLVGIAPSFAWSAVPIVYTALQLLSERAALVLIALLTVLVVVAQVRISGTDPLLILGPPAVAGLASAVFLHMRRQSERQRTLIGDLIRTRAGLAASERRAGTLAERERLSMEIHDTLAQGLSSQRMLLQAADRVWAADPAAAHRHVETASAIAERNLAEARRFVHDLAPADLADGGGLEAALHALAERESAAGEAAGTASDRGALRVRCTADGRPVVLPAIVEAALLRVAQGAVANIREHAHATDATLSLSYLDDQVVLDVADNGRGFVPEAARRPESADGGRGHGLSAMRARLRQLGGTLTIESSPGDGTVVSASVPLPDSRPEPDPASGPDSRPVPGPKE</sequence>
<evidence type="ECO:0000256" key="16">
    <source>
        <dbReference type="SAM" id="MobiDB-lite"/>
    </source>
</evidence>
<keyword evidence="8" id="KW-0808">Transferase</keyword>
<proteinExistence type="predicted"/>
<evidence type="ECO:0000256" key="1">
    <source>
        <dbReference type="ARBA" id="ARBA00000085"/>
    </source>
</evidence>
<comment type="catalytic activity">
    <reaction evidence="1">
        <text>ATP + protein L-histidine = ADP + protein N-phospho-L-histidine.</text>
        <dbReference type="EC" id="2.7.13.3"/>
    </reaction>
</comment>
<dbReference type="RefSeq" id="WP_358353673.1">
    <property type="nucleotide sequence ID" value="NZ_JBEZFP010000031.1"/>
</dbReference>
<keyword evidence="9" id="KW-0479">Metal-binding</keyword>
<organism evidence="19 20">
    <name type="scientific">Streptodolium elevatio</name>
    <dbReference type="NCBI Taxonomy" id="3157996"/>
    <lineage>
        <taxon>Bacteria</taxon>
        <taxon>Bacillati</taxon>
        <taxon>Actinomycetota</taxon>
        <taxon>Actinomycetes</taxon>
        <taxon>Kitasatosporales</taxon>
        <taxon>Streptomycetaceae</taxon>
        <taxon>Streptodolium</taxon>
    </lineage>
</organism>
<feature type="domain" description="Histidine kinase" evidence="18">
    <location>
        <begin position="319"/>
        <end position="414"/>
    </location>
</feature>
<dbReference type="PANTHER" id="PTHR24421">
    <property type="entry name" value="NITRATE/NITRITE SENSOR PROTEIN NARX-RELATED"/>
    <property type="match status" value="1"/>
</dbReference>
<comment type="caution">
    <text evidence="19">The sequence shown here is derived from an EMBL/GenBank/DDBJ whole genome shotgun (WGS) entry which is preliminary data.</text>
</comment>
<protein>
    <recommendedName>
        <fullName evidence="5">Oxygen sensor histidine kinase NreB</fullName>
        <ecNumber evidence="4">2.7.13.3</ecNumber>
    </recommendedName>
    <alternativeName>
        <fullName evidence="15">Nitrogen regulation protein B</fullName>
    </alternativeName>
</protein>
<evidence type="ECO:0000256" key="3">
    <source>
        <dbReference type="ARBA" id="ARBA00004496"/>
    </source>
</evidence>
<evidence type="ECO:0000256" key="7">
    <source>
        <dbReference type="ARBA" id="ARBA00022490"/>
    </source>
</evidence>
<accession>A0ABV3DG58</accession>
<dbReference type="SUPFAM" id="SSF55874">
    <property type="entry name" value="ATPase domain of HSP90 chaperone/DNA topoisomerase II/histidine kinase"/>
    <property type="match status" value="1"/>
</dbReference>
<dbReference type="PROSITE" id="PS50109">
    <property type="entry name" value="HIS_KIN"/>
    <property type="match status" value="1"/>
</dbReference>
<keyword evidence="12" id="KW-0902">Two-component regulatory system</keyword>
<evidence type="ECO:0000256" key="10">
    <source>
        <dbReference type="ARBA" id="ARBA00022777"/>
    </source>
</evidence>
<dbReference type="Pfam" id="PF02518">
    <property type="entry name" value="HATPase_c"/>
    <property type="match status" value="1"/>
</dbReference>
<dbReference type="SMART" id="SM00387">
    <property type="entry name" value="HATPase_c"/>
    <property type="match status" value="1"/>
</dbReference>
<evidence type="ECO:0000256" key="4">
    <source>
        <dbReference type="ARBA" id="ARBA00012438"/>
    </source>
</evidence>
<keyword evidence="7" id="KW-0963">Cytoplasm</keyword>
<dbReference type="GO" id="GO:0016301">
    <property type="term" value="F:kinase activity"/>
    <property type="evidence" value="ECO:0007669"/>
    <property type="project" value="UniProtKB-KW"/>
</dbReference>
<keyword evidence="10 19" id="KW-0418">Kinase</keyword>
<dbReference type="Proteomes" id="UP001551482">
    <property type="component" value="Unassembled WGS sequence"/>
</dbReference>
<dbReference type="InterPro" id="IPR017205">
    <property type="entry name" value="Sig_transdc_His_kinase_ChrS"/>
</dbReference>
<comment type="function">
    <text evidence="14">Member of the two-component regulatory system NreB/NreC involved in the control of dissimilatory nitrate/nitrite reduction in response to oxygen. NreB functions as a direct oxygen sensor histidine kinase which is autophosphorylated, in the absence of oxygen, probably at the conserved histidine residue, and transfers its phosphate group probably to a conserved aspartate residue of NreC. NreB/NreC activates the expression of the nitrate (narGHJI) and nitrite (nir) reductase operons, as well as the putative nitrate transporter gene narT.</text>
</comment>
<dbReference type="InterPro" id="IPR005467">
    <property type="entry name" value="His_kinase_dom"/>
</dbReference>
<evidence type="ECO:0000313" key="19">
    <source>
        <dbReference type="EMBL" id="MEU8134750.1"/>
    </source>
</evidence>
<dbReference type="PRINTS" id="PR00344">
    <property type="entry name" value="BCTRLSENSOR"/>
</dbReference>
<dbReference type="InterPro" id="IPR003594">
    <property type="entry name" value="HATPase_dom"/>
</dbReference>
<comment type="cofactor">
    <cofactor evidence="2">
        <name>[4Fe-4S] cluster</name>
        <dbReference type="ChEBI" id="CHEBI:49883"/>
    </cofactor>
</comment>
<evidence type="ECO:0000256" key="13">
    <source>
        <dbReference type="ARBA" id="ARBA00023014"/>
    </source>
</evidence>
<evidence type="ECO:0000256" key="8">
    <source>
        <dbReference type="ARBA" id="ARBA00022679"/>
    </source>
</evidence>
<evidence type="ECO:0000256" key="12">
    <source>
        <dbReference type="ARBA" id="ARBA00023012"/>
    </source>
</evidence>
<dbReference type="Gene3D" id="3.30.565.10">
    <property type="entry name" value="Histidine kinase-like ATPase, C-terminal domain"/>
    <property type="match status" value="1"/>
</dbReference>
<evidence type="ECO:0000256" key="17">
    <source>
        <dbReference type="SAM" id="Phobius"/>
    </source>
</evidence>
<feature type="transmembrane region" description="Helical" evidence="17">
    <location>
        <begin position="146"/>
        <end position="165"/>
    </location>
</feature>
<keyword evidence="17" id="KW-0812">Transmembrane</keyword>
<dbReference type="PIRSF" id="PIRSF037434">
    <property type="entry name" value="STHK_ChrS"/>
    <property type="match status" value="1"/>
</dbReference>
<keyword evidence="20" id="KW-1185">Reference proteome</keyword>
<feature type="transmembrane region" description="Helical" evidence="17">
    <location>
        <begin position="121"/>
        <end position="140"/>
    </location>
</feature>
<evidence type="ECO:0000259" key="18">
    <source>
        <dbReference type="PROSITE" id="PS50109"/>
    </source>
</evidence>
<feature type="region of interest" description="Disordered" evidence="16">
    <location>
        <begin position="394"/>
        <end position="435"/>
    </location>
</feature>
<evidence type="ECO:0000256" key="14">
    <source>
        <dbReference type="ARBA" id="ARBA00024827"/>
    </source>
</evidence>
<dbReference type="InterPro" id="IPR004358">
    <property type="entry name" value="Sig_transdc_His_kin-like_C"/>
</dbReference>
<evidence type="ECO:0000256" key="2">
    <source>
        <dbReference type="ARBA" id="ARBA00001966"/>
    </source>
</evidence>
<feature type="transmembrane region" description="Helical" evidence="17">
    <location>
        <begin position="53"/>
        <end position="72"/>
    </location>
</feature>
<keyword evidence="13" id="KW-0411">Iron-sulfur</keyword>
<dbReference type="EMBL" id="JBEZFP010000031">
    <property type="protein sequence ID" value="MEU8134750.1"/>
    <property type="molecule type" value="Genomic_DNA"/>
</dbReference>
<evidence type="ECO:0000256" key="11">
    <source>
        <dbReference type="ARBA" id="ARBA00023004"/>
    </source>
</evidence>
<feature type="transmembrane region" description="Helical" evidence="17">
    <location>
        <begin position="25"/>
        <end position="44"/>
    </location>
</feature>
<dbReference type="Gene3D" id="1.20.5.1930">
    <property type="match status" value="1"/>
</dbReference>
<dbReference type="InterPro" id="IPR011712">
    <property type="entry name" value="Sig_transdc_His_kin_sub3_dim/P"/>
</dbReference>
<evidence type="ECO:0000256" key="9">
    <source>
        <dbReference type="ARBA" id="ARBA00022723"/>
    </source>
</evidence>
<keyword evidence="6" id="KW-0004">4Fe-4S</keyword>
<gene>
    <name evidence="19" type="ORF">AB0C36_14695</name>
</gene>
<dbReference type="Pfam" id="PF07730">
    <property type="entry name" value="HisKA_3"/>
    <property type="match status" value="1"/>
</dbReference>
<dbReference type="InterPro" id="IPR036890">
    <property type="entry name" value="HATPase_C_sf"/>
</dbReference>
<evidence type="ECO:0000256" key="15">
    <source>
        <dbReference type="ARBA" id="ARBA00030800"/>
    </source>
</evidence>
<keyword evidence="17" id="KW-0472">Membrane</keyword>
<dbReference type="EC" id="2.7.13.3" evidence="4"/>
<evidence type="ECO:0000313" key="20">
    <source>
        <dbReference type="Proteomes" id="UP001551482"/>
    </source>
</evidence>
<dbReference type="CDD" id="cd16917">
    <property type="entry name" value="HATPase_UhpB-NarQ-NarX-like"/>
    <property type="match status" value="1"/>
</dbReference>
<name>A0ABV3DG58_9ACTN</name>
<keyword evidence="11" id="KW-0408">Iron</keyword>
<feature type="transmembrane region" description="Helical" evidence="17">
    <location>
        <begin position="84"/>
        <end position="114"/>
    </location>
</feature>
<reference evidence="19 20" key="1">
    <citation type="submission" date="2024-06" db="EMBL/GenBank/DDBJ databases">
        <title>The Natural Products Discovery Center: Release of the First 8490 Sequenced Strains for Exploring Actinobacteria Biosynthetic Diversity.</title>
        <authorList>
            <person name="Kalkreuter E."/>
            <person name="Kautsar S.A."/>
            <person name="Yang D."/>
            <person name="Bader C.D."/>
            <person name="Teijaro C.N."/>
            <person name="Fluegel L."/>
            <person name="Davis C.M."/>
            <person name="Simpson J.R."/>
            <person name="Lauterbach L."/>
            <person name="Steele A.D."/>
            <person name="Gui C."/>
            <person name="Meng S."/>
            <person name="Li G."/>
            <person name="Viehrig K."/>
            <person name="Ye F."/>
            <person name="Su P."/>
            <person name="Kiefer A.F."/>
            <person name="Nichols A."/>
            <person name="Cepeda A.J."/>
            <person name="Yan W."/>
            <person name="Fan B."/>
            <person name="Jiang Y."/>
            <person name="Adhikari A."/>
            <person name="Zheng C.-J."/>
            <person name="Schuster L."/>
            <person name="Cowan T.M."/>
            <person name="Smanski M.J."/>
            <person name="Chevrette M.G."/>
            <person name="De Carvalho L.P.S."/>
            <person name="Shen B."/>
        </authorList>
    </citation>
    <scope>NUCLEOTIDE SEQUENCE [LARGE SCALE GENOMIC DNA]</scope>
    <source>
        <strain evidence="19 20">NPDC048946</strain>
    </source>
</reference>
<evidence type="ECO:0000256" key="6">
    <source>
        <dbReference type="ARBA" id="ARBA00022485"/>
    </source>
</evidence>
<keyword evidence="17" id="KW-1133">Transmembrane helix</keyword>
<dbReference type="InterPro" id="IPR050482">
    <property type="entry name" value="Sensor_HK_TwoCompSys"/>
</dbReference>
<evidence type="ECO:0000256" key="5">
    <source>
        <dbReference type="ARBA" id="ARBA00017322"/>
    </source>
</evidence>
<dbReference type="PANTHER" id="PTHR24421:SF62">
    <property type="entry name" value="SENSORY TRANSDUCTION HISTIDINE KINASE"/>
    <property type="match status" value="1"/>
</dbReference>
<comment type="subcellular location">
    <subcellularLocation>
        <location evidence="3">Cytoplasm</location>
    </subcellularLocation>
</comment>